<sequence>MALKCIANVIHEGAMMKTATLPALRVEPTLRHAVEEVLNESETLSAFMESALRAGVAHRRLQRAFIARGLAAREEAQRTGEYVQANAVLTELEDMLDAARSARGAHG</sequence>
<dbReference type="HOGENOM" id="CLU_173852_0_0_4"/>
<dbReference type="AlphaFoldDB" id="E5AWA5"/>
<evidence type="ECO:0000313" key="2">
    <source>
        <dbReference type="Proteomes" id="UP000007437"/>
    </source>
</evidence>
<dbReference type="NCBIfam" id="NF041551">
    <property type="entry name" value="YlcI_YnfO_N"/>
    <property type="match status" value="1"/>
</dbReference>
<protein>
    <recommendedName>
        <fullName evidence="3">Prevent host death protein, Phd antitoxin</fullName>
    </recommendedName>
</protein>
<name>E5AWA5_MYCRK</name>
<organism evidence="1 2">
    <name type="scientific">Mycetohabitans rhizoxinica (strain DSM 19002 / CIP 109453 / HKI 454)</name>
    <name type="common">Paraburkholderia rhizoxinica</name>
    <dbReference type="NCBI Taxonomy" id="882378"/>
    <lineage>
        <taxon>Bacteria</taxon>
        <taxon>Pseudomonadati</taxon>
        <taxon>Pseudomonadota</taxon>
        <taxon>Betaproteobacteria</taxon>
        <taxon>Burkholderiales</taxon>
        <taxon>Burkholderiaceae</taxon>
        <taxon>Mycetohabitans</taxon>
    </lineage>
</organism>
<keyword evidence="1" id="KW-0614">Plasmid</keyword>
<gene>
    <name evidence="1" type="ordered locus">RBRH_03351</name>
</gene>
<accession>E5AWA5</accession>
<geneLocation type="plasmid" evidence="1 2">
    <name>pBRH02</name>
</geneLocation>
<dbReference type="KEGG" id="brh:RBRH_03351"/>
<reference evidence="1 2" key="2">
    <citation type="journal article" date="2011" name="J. Bacteriol.">
        <title>Complete genome sequence of Burkholderia rhizoxinica, an endosymbiont of Rhizopus microsporus.</title>
        <authorList>
            <person name="Lackner G."/>
            <person name="Moebius N."/>
            <person name="Partida-Martinez L."/>
            <person name="Hertweck C."/>
        </authorList>
    </citation>
    <scope>NUCLEOTIDE SEQUENCE [LARGE SCALE GENOMIC DNA]</scope>
    <source>
        <strain evidence="2">DSM 19002 / CIP 109453 / HKI 454</strain>
        <plasmid evidence="1 2">pBRH02</plasmid>
    </source>
</reference>
<evidence type="ECO:0000313" key="1">
    <source>
        <dbReference type="EMBL" id="CBW77407.1"/>
    </source>
</evidence>
<proteinExistence type="predicted"/>
<dbReference type="EMBL" id="FR687361">
    <property type="protein sequence ID" value="CBW77407.1"/>
    <property type="molecule type" value="Genomic_DNA"/>
</dbReference>
<evidence type="ECO:0008006" key="3">
    <source>
        <dbReference type="Google" id="ProtNLM"/>
    </source>
</evidence>
<dbReference type="Proteomes" id="UP000007437">
    <property type="component" value="Plasmid pBRH02"/>
</dbReference>
<reference key="1">
    <citation type="submission" date="2010-09" db="EMBL/GenBank/DDBJ databases">
        <title>Complete genome sequence of Burkholderia rhizoxinica, the endosymbiont of the phytopathogenic fungus Rhizopus microsporus.</title>
        <authorList>
            <person name="Lackner G."/>
            <person name="Moebius N."/>
            <person name="Partida-Martinez L.P."/>
            <person name="Hertweck C."/>
        </authorList>
    </citation>
    <scope>NUCLEOTIDE SEQUENCE</scope>
    <source>
        <strain>HKI 454</strain>
    </source>
</reference>